<sequence length="352" mass="40583">MDTIRKAKYLVGGRIIKTGIAVFLTVMICEWLNWPAMFAAITAIITIEPTAANSIKKAFVRFPAAAIGAAYSIAFNVVLGDHSYTYALVAIATIMTCHKLRLNEGTLVATLTGVAMISTVHDHFIASFFIRLGATSIGLFVSTLVNLFVMSPNYSPAILNKIRDLFLETGDFIESRGLELVDLHSKTNRNESRSWFQKLMKNIESIEVLCSYQKEEWKYHRFSRQDMRTFHYEYKKLNILRQILYHAGNLLTISNQKVKVSEKNKDLVVAIVCSVKDILHHQQYEIETSHFEKINRVTELFWDRKPDHYDHHHCFAPETVIFYELISISDLLEELHHIQSLELRHQKLYQTE</sequence>
<evidence type="ECO:0000256" key="2">
    <source>
        <dbReference type="ARBA" id="ARBA00022475"/>
    </source>
</evidence>
<evidence type="ECO:0000313" key="8">
    <source>
        <dbReference type="Proteomes" id="UP001597318"/>
    </source>
</evidence>
<keyword evidence="8" id="KW-1185">Reference proteome</keyword>
<gene>
    <name evidence="7" type="ORF">ACFSKK_23810</name>
</gene>
<evidence type="ECO:0000256" key="3">
    <source>
        <dbReference type="ARBA" id="ARBA00022692"/>
    </source>
</evidence>
<name>A0ABW5C2Z3_9BACI</name>
<feature type="transmembrane region" description="Helical" evidence="6">
    <location>
        <begin position="124"/>
        <end position="149"/>
    </location>
</feature>
<evidence type="ECO:0000256" key="5">
    <source>
        <dbReference type="ARBA" id="ARBA00023136"/>
    </source>
</evidence>
<keyword evidence="3 6" id="KW-0812">Transmembrane</keyword>
<keyword evidence="5 6" id="KW-0472">Membrane</keyword>
<comment type="caution">
    <text evidence="7">The sequence shown here is derived from an EMBL/GenBank/DDBJ whole genome shotgun (WGS) entry which is preliminary data.</text>
</comment>
<dbReference type="Proteomes" id="UP001597318">
    <property type="component" value="Unassembled WGS sequence"/>
</dbReference>
<feature type="transmembrane region" description="Helical" evidence="6">
    <location>
        <begin position="21"/>
        <end position="47"/>
    </location>
</feature>
<dbReference type="RefSeq" id="WP_247339400.1">
    <property type="nucleotide sequence ID" value="NZ_CP095550.1"/>
</dbReference>
<dbReference type="Pfam" id="PF06081">
    <property type="entry name" value="ArAE_1"/>
    <property type="match status" value="1"/>
</dbReference>
<comment type="subcellular location">
    <subcellularLocation>
        <location evidence="1">Cell membrane</location>
        <topology evidence="1">Multi-pass membrane protein</topology>
    </subcellularLocation>
</comment>
<keyword evidence="2" id="KW-1003">Cell membrane</keyword>
<reference evidence="8" key="1">
    <citation type="journal article" date="2019" name="Int. J. Syst. Evol. Microbiol.">
        <title>The Global Catalogue of Microorganisms (GCM) 10K type strain sequencing project: providing services to taxonomists for standard genome sequencing and annotation.</title>
        <authorList>
            <consortium name="The Broad Institute Genomics Platform"/>
            <consortium name="The Broad Institute Genome Sequencing Center for Infectious Disease"/>
            <person name="Wu L."/>
            <person name="Ma J."/>
        </authorList>
    </citation>
    <scope>NUCLEOTIDE SEQUENCE [LARGE SCALE GENOMIC DNA]</scope>
    <source>
        <strain evidence="8">CGMCC 1.15474</strain>
    </source>
</reference>
<feature type="transmembrane region" description="Helical" evidence="6">
    <location>
        <begin position="100"/>
        <end position="118"/>
    </location>
</feature>
<keyword evidence="4 6" id="KW-1133">Transmembrane helix</keyword>
<accession>A0ABW5C2Z3</accession>
<evidence type="ECO:0000256" key="1">
    <source>
        <dbReference type="ARBA" id="ARBA00004651"/>
    </source>
</evidence>
<evidence type="ECO:0000256" key="4">
    <source>
        <dbReference type="ARBA" id="ARBA00022989"/>
    </source>
</evidence>
<dbReference type="InterPro" id="IPR010343">
    <property type="entry name" value="ArAE_1"/>
</dbReference>
<protein>
    <submittedName>
        <fullName evidence="7">Aromatic acid exporter family protein</fullName>
    </submittedName>
</protein>
<dbReference type="EMBL" id="JBHUIK010000008">
    <property type="protein sequence ID" value="MFD2216707.1"/>
    <property type="molecule type" value="Genomic_DNA"/>
</dbReference>
<proteinExistence type="predicted"/>
<organism evidence="7 8">
    <name type="scientific">Metabacillus endolithicus</name>
    <dbReference type="NCBI Taxonomy" id="1535204"/>
    <lineage>
        <taxon>Bacteria</taxon>
        <taxon>Bacillati</taxon>
        <taxon>Bacillota</taxon>
        <taxon>Bacilli</taxon>
        <taxon>Bacillales</taxon>
        <taxon>Bacillaceae</taxon>
        <taxon>Metabacillus</taxon>
    </lineage>
</organism>
<evidence type="ECO:0000256" key="6">
    <source>
        <dbReference type="SAM" id="Phobius"/>
    </source>
</evidence>
<feature type="transmembrane region" description="Helical" evidence="6">
    <location>
        <begin position="59"/>
        <end position="79"/>
    </location>
</feature>
<evidence type="ECO:0000313" key="7">
    <source>
        <dbReference type="EMBL" id="MFD2216707.1"/>
    </source>
</evidence>